<feature type="region of interest" description="Disordered" evidence="1">
    <location>
        <begin position="280"/>
        <end position="302"/>
    </location>
</feature>
<dbReference type="Proteomes" id="UP001223720">
    <property type="component" value="Chromosome"/>
</dbReference>
<evidence type="ECO:0000256" key="1">
    <source>
        <dbReference type="SAM" id="MobiDB-lite"/>
    </source>
</evidence>
<evidence type="ECO:0000313" key="3">
    <source>
        <dbReference type="Proteomes" id="UP001223720"/>
    </source>
</evidence>
<proteinExistence type="predicted"/>
<feature type="compositionally biased region" description="Acidic residues" evidence="1">
    <location>
        <begin position="188"/>
        <end position="204"/>
    </location>
</feature>
<organism evidence="2 3">
    <name type="scientific">Methylorubrum extorquens</name>
    <name type="common">Methylobacterium dichloromethanicum</name>
    <name type="synonym">Methylobacterium extorquens</name>
    <dbReference type="NCBI Taxonomy" id="408"/>
    <lineage>
        <taxon>Bacteria</taxon>
        <taxon>Pseudomonadati</taxon>
        <taxon>Pseudomonadota</taxon>
        <taxon>Alphaproteobacteria</taxon>
        <taxon>Hyphomicrobiales</taxon>
        <taxon>Methylobacteriaceae</taxon>
        <taxon>Methylorubrum</taxon>
    </lineage>
</organism>
<dbReference type="EMBL" id="CP073633">
    <property type="protein sequence ID" value="WHQ68793.1"/>
    <property type="molecule type" value="Genomic_DNA"/>
</dbReference>
<dbReference type="RefSeq" id="WP_283535308.1">
    <property type="nucleotide sequence ID" value="NZ_CP073633.1"/>
</dbReference>
<accession>A0AAX3WEG9</accession>
<feature type="region of interest" description="Disordered" evidence="1">
    <location>
        <begin position="151"/>
        <end position="218"/>
    </location>
</feature>
<gene>
    <name evidence="2" type="ORF">KEC54_20955</name>
</gene>
<dbReference type="AlphaFoldDB" id="A0AAX3WEG9"/>
<reference evidence="2" key="1">
    <citation type="journal article" date="2022" name="Biotechnol. Bioprocess Eng.">
        <title>Pan-genome Analysis Reveals Comparative Genomic Features of Central Metabolic Pathways in Methylorubrum extorquens.</title>
        <authorList>
            <person name="Lee G.M."/>
            <person name="Scott-Nevros Z.K."/>
            <person name="Lee S.-M."/>
            <person name="Kim D."/>
        </authorList>
    </citation>
    <scope>NUCLEOTIDE SEQUENCE</scope>
    <source>
        <strain evidence="2">ATCC 55366</strain>
    </source>
</reference>
<feature type="compositionally biased region" description="Polar residues" evidence="1">
    <location>
        <begin position="172"/>
        <end position="182"/>
    </location>
</feature>
<name>A0AAX3WEG9_METEX</name>
<protein>
    <submittedName>
        <fullName evidence="2">Uncharacterized protein</fullName>
    </submittedName>
</protein>
<evidence type="ECO:0000313" key="2">
    <source>
        <dbReference type="EMBL" id="WHQ68793.1"/>
    </source>
</evidence>
<sequence length="302" mass="33518">MGDDFDPTDFDAPRRDLSAFFSGLSKAIRNDERGYQAGLRGKAAAILASYIVVAESFGIFSELIEHECFADDEKIRSLNEGNYHKYVAKCVVKRAFAGSGAFPSTVSKFTTTLKYLVALEVEPEECAQTIKDAGGFKDFYELAVAAKRRREAASGSDEKGAASKARSRSGDKSTSNGRSSKASRSDDMADEQDDSWDEQEDDEQNQAAARRDTPPEASAKPLTVEYILNNYLMVKMRKKKALDRYRNGPFSEDERRGLEIAYRGEGAMGLQEWVFVSELELEEPDAPEEDNDNDADEEEDAA</sequence>